<dbReference type="SMART" id="SM00342">
    <property type="entry name" value="HTH_ARAC"/>
    <property type="match status" value="1"/>
</dbReference>
<dbReference type="InterPro" id="IPR009594">
    <property type="entry name" value="Tscrpt_reg_HTH_AraC_N"/>
</dbReference>
<feature type="domain" description="HTH araC/xylS-type" evidence="3">
    <location>
        <begin position="203"/>
        <end position="301"/>
    </location>
</feature>
<dbReference type="Pfam" id="PF12833">
    <property type="entry name" value="HTH_18"/>
    <property type="match status" value="1"/>
</dbReference>
<dbReference type="InterPro" id="IPR018060">
    <property type="entry name" value="HTH_AraC"/>
</dbReference>
<reference evidence="4 5" key="1">
    <citation type="submission" date="2022-09" db="EMBL/GenBank/DDBJ databases">
        <authorList>
            <person name="Han X.L."/>
            <person name="Wang Q."/>
            <person name="Lu T."/>
        </authorList>
    </citation>
    <scope>NUCLEOTIDE SEQUENCE [LARGE SCALE GENOMIC DNA]</scope>
    <source>
        <strain evidence="4 5">WQ 127069</strain>
    </source>
</reference>
<proteinExistence type="predicted"/>
<dbReference type="Proteomes" id="UP001652445">
    <property type="component" value="Unassembled WGS sequence"/>
</dbReference>
<evidence type="ECO:0000256" key="1">
    <source>
        <dbReference type="ARBA" id="ARBA00023015"/>
    </source>
</evidence>
<organism evidence="4 5">
    <name type="scientific">Paenibacillus baimaensis</name>
    <dbReference type="NCBI Taxonomy" id="2982185"/>
    <lineage>
        <taxon>Bacteria</taxon>
        <taxon>Bacillati</taxon>
        <taxon>Bacillota</taxon>
        <taxon>Bacilli</taxon>
        <taxon>Bacillales</taxon>
        <taxon>Paenibacillaceae</taxon>
        <taxon>Paenibacillus</taxon>
    </lineage>
</organism>
<dbReference type="Pfam" id="PF06719">
    <property type="entry name" value="AraC_N"/>
    <property type="match status" value="1"/>
</dbReference>
<gene>
    <name evidence="4" type="ORF">OB236_35480</name>
</gene>
<accession>A0ABT2US04</accession>
<keyword evidence="2" id="KW-0804">Transcription</keyword>
<protein>
    <submittedName>
        <fullName evidence="4">AraC family transcriptional regulator</fullName>
    </submittedName>
</protein>
<evidence type="ECO:0000313" key="4">
    <source>
        <dbReference type="EMBL" id="MCU6797440.1"/>
    </source>
</evidence>
<evidence type="ECO:0000313" key="5">
    <source>
        <dbReference type="Proteomes" id="UP001652445"/>
    </source>
</evidence>
<sequence>MSYEFTLDNEKIIKQQEELASIIERYTRKNGTHSTAITSLKFIRASEKSEPQYTIYEPALCIVAQGTKLVMLAEKSFQYDPATYLVASVQLPITGQIIQATPQSPYLSLQLNFSADQILDIIKESEVTRGQKGDAARGLLVSRTSTSLLDAVLRLVRLLDEPRDIPVLAPLIIREILYRVLQDEQGSSVLQFAVAGSHAQRIAKVIELINRDFDKPLRIDYLAMTANMSPSSLHHHFKEVSAMSPLQYQKQIRLQEARRLLLSETSEAADAGFRVGYESPSQFSREYARMFGQPPVSDIKRLRDSLSATAEAEEA</sequence>
<dbReference type="RefSeq" id="WP_262688228.1">
    <property type="nucleotide sequence ID" value="NZ_JAOQIO010000121.1"/>
</dbReference>
<dbReference type="PROSITE" id="PS01124">
    <property type="entry name" value="HTH_ARAC_FAMILY_2"/>
    <property type="match status" value="1"/>
</dbReference>
<dbReference type="InterPro" id="IPR009057">
    <property type="entry name" value="Homeodomain-like_sf"/>
</dbReference>
<dbReference type="EMBL" id="JAOQIO010000121">
    <property type="protein sequence ID" value="MCU6797440.1"/>
    <property type="molecule type" value="Genomic_DNA"/>
</dbReference>
<keyword evidence="1" id="KW-0805">Transcription regulation</keyword>
<dbReference type="PANTHER" id="PTHR43436">
    <property type="entry name" value="ARAC-FAMILY TRANSCRIPTIONAL REGULATOR"/>
    <property type="match status" value="1"/>
</dbReference>
<keyword evidence="5" id="KW-1185">Reference proteome</keyword>
<evidence type="ECO:0000259" key="3">
    <source>
        <dbReference type="PROSITE" id="PS01124"/>
    </source>
</evidence>
<dbReference type="SUPFAM" id="SSF46689">
    <property type="entry name" value="Homeodomain-like"/>
    <property type="match status" value="2"/>
</dbReference>
<comment type="caution">
    <text evidence="4">The sequence shown here is derived from an EMBL/GenBank/DDBJ whole genome shotgun (WGS) entry which is preliminary data.</text>
</comment>
<dbReference type="PANTHER" id="PTHR43436:SF1">
    <property type="entry name" value="TRANSCRIPTIONAL REGULATORY PROTEIN"/>
    <property type="match status" value="1"/>
</dbReference>
<evidence type="ECO:0000256" key="2">
    <source>
        <dbReference type="ARBA" id="ARBA00023163"/>
    </source>
</evidence>
<dbReference type="Gene3D" id="1.10.10.60">
    <property type="entry name" value="Homeodomain-like"/>
    <property type="match status" value="2"/>
</dbReference>
<name>A0ABT2US04_9BACL</name>